<dbReference type="InParanoid" id="A0A067Q6J9"/>
<dbReference type="AlphaFoldDB" id="A0A067Q6J9"/>
<dbReference type="Proteomes" id="UP000027265">
    <property type="component" value="Unassembled WGS sequence"/>
</dbReference>
<keyword evidence="1" id="KW-0472">Membrane</keyword>
<dbReference type="HOGENOM" id="CLU_1598442_0_0_1"/>
<feature type="non-terminal residue" evidence="2">
    <location>
        <position position="167"/>
    </location>
</feature>
<organism evidence="2 3">
    <name type="scientific">Jaapia argillacea MUCL 33604</name>
    <dbReference type="NCBI Taxonomy" id="933084"/>
    <lineage>
        <taxon>Eukaryota</taxon>
        <taxon>Fungi</taxon>
        <taxon>Dikarya</taxon>
        <taxon>Basidiomycota</taxon>
        <taxon>Agaricomycotina</taxon>
        <taxon>Agaricomycetes</taxon>
        <taxon>Agaricomycetidae</taxon>
        <taxon>Jaapiales</taxon>
        <taxon>Jaapiaceae</taxon>
        <taxon>Jaapia</taxon>
    </lineage>
</organism>
<evidence type="ECO:0000313" key="3">
    <source>
        <dbReference type="Proteomes" id="UP000027265"/>
    </source>
</evidence>
<sequence>MPPYPHASNVAFFLSGIVFVSAVKEGRRGKRLGLTGILGREDQAISFPFPCWLVSCLLHSNQCGASACALWRHLVTLFACPSLLNTADLGIFSFAVTSFDVSFWRWLSRSQSSVRAESSIGPLYSPFHSKGVGSSSLVRSQNGGTKVPLCPFAPTFHCTEAHVQGTC</sequence>
<evidence type="ECO:0000256" key="1">
    <source>
        <dbReference type="SAM" id="Phobius"/>
    </source>
</evidence>
<accession>A0A067Q6J9</accession>
<evidence type="ECO:0000313" key="2">
    <source>
        <dbReference type="EMBL" id="KDQ62678.1"/>
    </source>
</evidence>
<gene>
    <name evidence="2" type="ORF">JAAARDRAFT_468176</name>
</gene>
<name>A0A067Q6J9_9AGAM</name>
<dbReference type="EMBL" id="KL197711">
    <property type="protein sequence ID" value="KDQ62678.1"/>
    <property type="molecule type" value="Genomic_DNA"/>
</dbReference>
<keyword evidence="3" id="KW-1185">Reference proteome</keyword>
<keyword evidence="1" id="KW-1133">Transmembrane helix</keyword>
<feature type="transmembrane region" description="Helical" evidence="1">
    <location>
        <begin position="6"/>
        <end position="23"/>
    </location>
</feature>
<keyword evidence="1" id="KW-0812">Transmembrane</keyword>
<proteinExistence type="predicted"/>
<protein>
    <submittedName>
        <fullName evidence="2">Uncharacterized protein</fullName>
    </submittedName>
</protein>
<reference evidence="3" key="1">
    <citation type="journal article" date="2014" name="Proc. Natl. Acad. Sci. U.S.A.">
        <title>Extensive sampling of basidiomycete genomes demonstrates inadequacy of the white-rot/brown-rot paradigm for wood decay fungi.</title>
        <authorList>
            <person name="Riley R."/>
            <person name="Salamov A.A."/>
            <person name="Brown D.W."/>
            <person name="Nagy L.G."/>
            <person name="Floudas D."/>
            <person name="Held B.W."/>
            <person name="Levasseur A."/>
            <person name="Lombard V."/>
            <person name="Morin E."/>
            <person name="Otillar R."/>
            <person name="Lindquist E.A."/>
            <person name="Sun H."/>
            <person name="LaButti K.M."/>
            <person name="Schmutz J."/>
            <person name="Jabbour D."/>
            <person name="Luo H."/>
            <person name="Baker S.E."/>
            <person name="Pisabarro A.G."/>
            <person name="Walton J.D."/>
            <person name="Blanchette R.A."/>
            <person name="Henrissat B."/>
            <person name="Martin F."/>
            <person name="Cullen D."/>
            <person name="Hibbett D.S."/>
            <person name="Grigoriev I.V."/>
        </authorList>
    </citation>
    <scope>NUCLEOTIDE SEQUENCE [LARGE SCALE GENOMIC DNA]</scope>
    <source>
        <strain evidence="3">MUCL 33604</strain>
    </source>
</reference>